<feature type="transmembrane region" description="Helical" evidence="4">
    <location>
        <begin position="12"/>
        <end position="32"/>
    </location>
</feature>
<dbReference type="AlphaFoldDB" id="A0A1T4M607"/>
<reference evidence="7" key="1">
    <citation type="submission" date="2017-02" db="EMBL/GenBank/DDBJ databases">
        <authorList>
            <person name="Varghese N."/>
            <person name="Submissions S."/>
        </authorList>
    </citation>
    <scope>NUCLEOTIDE SEQUENCE [LARGE SCALE GENOMIC DNA]</scope>
    <source>
        <strain evidence="7">ATCC 51356</strain>
    </source>
</reference>
<gene>
    <name evidence="6" type="ORF">SAMN02745171_00654</name>
</gene>
<keyword evidence="3" id="KW-0597">Phosphoprotein</keyword>
<evidence type="ECO:0000313" key="7">
    <source>
        <dbReference type="Proteomes" id="UP000190121"/>
    </source>
</evidence>
<evidence type="ECO:0000256" key="1">
    <source>
        <dbReference type="ARBA" id="ARBA00000085"/>
    </source>
</evidence>
<dbReference type="STRING" id="29524.SAMN02745171_00654"/>
<evidence type="ECO:0000259" key="5">
    <source>
        <dbReference type="PROSITE" id="PS50109"/>
    </source>
</evidence>
<dbReference type="GO" id="GO:0000155">
    <property type="term" value="F:phosphorelay sensor kinase activity"/>
    <property type="evidence" value="ECO:0007669"/>
    <property type="project" value="InterPro"/>
</dbReference>
<dbReference type="PANTHER" id="PTHR43065">
    <property type="entry name" value="SENSOR HISTIDINE KINASE"/>
    <property type="match status" value="1"/>
</dbReference>
<dbReference type="SUPFAM" id="SSF55874">
    <property type="entry name" value="ATPase domain of HSP90 chaperone/DNA topoisomerase II/histidine kinase"/>
    <property type="match status" value="1"/>
</dbReference>
<dbReference type="Gene3D" id="3.30.565.10">
    <property type="entry name" value="Histidine kinase-like ATPase, C-terminal domain"/>
    <property type="match status" value="1"/>
</dbReference>
<name>A0A1T4M607_9PORP</name>
<dbReference type="SMART" id="SM00387">
    <property type="entry name" value="HATPase_c"/>
    <property type="match status" value="1"/>
</dbReference>
<evidence type="ECO:0000256" key="2">
    <source>
        <dbReference type="ARBA" id="ARBA00012438"/>
    </source>
</evidence>
<dbReference type="PRINTS" id="PR00344">
    <property type="entry name" value="BCTRLSENSOR"/>
</dbReference>
<dbReference type="EMBL" id="FUXE01000005">
    <property type="protein sequence ID" value="SJZ62352.1"/>
    <property type="molecule type" value="Genomic_DNA"/>
</dbReference>
<dbReference type="InterPro" id="IPR005467">
    <property type="entry name" value="His_kinase_dom"/>
</dbReference>
<dbReference type="InterPro" id="IPR004358">
    <property type="entry name" value="Sig_transdc_His_kin-like_C"/>
</dbReference>
<dbReference type="Proteomes" id="UP000190121">
    <property type="component" value="Unassembled WGS sequence"/>
</dbReference>
<keyword evidence="4" id="KW-0812">Transmembrane</keyword>
<keyword evidence="4" id="KW-0472">Membrane</keyword>
<dbReference type="EC" id="2.7.13.3" evidence="2"/>
<dbReference type="CDD" id="cd00082">
    <property type="entry name" value="HisKA"/>
    <property type="match status" value="1"/>
</dbReference>
<protein>
    <recommendedName>
        <fullName evidence="2">histidine kinase</fullName>
        <ecNumber evidence="2">2.7.13.3</ecNumber>
    </recommendedName>
</protein>
<organism evidence="6 7">
    <name type="scientific">Porphyromonas circumdentaria</name>
    <dbReference type="NCBI Taxonomy" id="29524"/>
    <lineage>
        <taxon>Bacteria</taxon>
        <taxon>Pseudomonadati</taxon>
        <taxon>Bacteroidota</taxon>
        <taxon>Bacteroidia</taxon>
        <taxon>Bacteroidales</taxon>
        <taxon>Porphyromonadaceae</taxon>
        <taxon>Porphyromonas</taxon>
    </lineage>
</organism>
<dbReference type="InterPro" id="IPR003661">
    <property type="entry name" value="HisK_dim/P_dom"/>
</dbReference>
<proteinExistence type="predicted"/>
<comment type="catalytic activity">
    <reaction evidence="1">
        <text>ATP + protein L-histidine = ADP + protein N-phospho-L-histidine.</text>
        <dbReference type="EC" id="2.7.13.3"/>
    </reaction>
</comment>
<keyword evidence="7" id="KW-1185">Reference proteome</keyword>
<feature type="transmembrane region" description="Helical" evidence="4">
    <location>
        <begin position="146"/>
        <end position="171"/>
    </location>
</feature>
<dbReference type="PROSITE" id="PS50109">
    <property type="entry name" value="HIS_KIN"/>
    <property type="match status" value="1"/>
</dbReference>
<feature type="domain" description="Histidine kinase" evidence="5">
    <location>
        <begin position="186"/>
        <end position="389"/>
    </location>
</feature>
<accession>A0A1T4M607</accession>
<keyword evidence="6" id="KW-0808">Transferase</keyword>
<keyword evidence="4" id="KW-1133">Transmembrane helix</keyword>
<dbReference type="InterPro" id="IPR036890">
    <property type="entry name" value="HATPase_C_sf"/>
</dbReference>
<dbReference type="InterPro" id="IPR003594">
    <property type="entry name" value="HATPase_dom"/>
</dbReference>
<sequence length="390" mass="44695">MNDKLYSERLRRPLNILLAIAALIVATVPILLSQKLHKKMVYEERAKMELWASSTEALASNEADASLNVLLSIIRSNKTIPVILCNKEDSILSYNNIELKEGIDTLQKLTYTLENFKKRYPPIVIDLGEAGKQYLYYSDSSTLKELFIFPTIQIFIFVFFVLILIVAWYLAQKNAQNRLWIGLSKETAHQLGTPISSLMAWTELLQGELQDGTPLEEMNKDIERLKTIAHRFQKIGSAPQYEERNLTQEIVQITQYMEQRISKEVSIFLDVPQKGVILIKLIPSLWSWVIENLIKNAVDAMKGKGEITITLEQRGRYALIDITDTGKGIPPRYRRKIFHPGFTTKKHGWGLGLSLARRIVEVYHHGKIMVLRSELDVGTTFRIKLPLTKN</sequence>
<dbReference type="PANTHER" id="PTHR43065:SF42">
    <property type="entry name" value="TWO-COMPONENT SENSOR PPRA"/>
    <property type="match status" value="1"/>
</dbReference>
<evidence type="ECO:0000313" key="6">
    <source>
        <dbReference type="EMBL" id="SJZ62352.1"/>
    </source>
</evidence>
<evidence type="ECO:0000256" key="4">
    <source>
        <dbReference type="SAM" id="Phobius"/>
    </source>
</evidence>
<dbReference type="OrthoDB" id="9815750at2"/>
<dbReference type="Pfam" id="PF02518">
    <property type="entry name" value="HATPase_c"/>
    <property type="match status" value="1"/>
</dbReference>
<keyword evidence="6" id="KW-0418">Kinase</keyword>
<evidence type="ECO:0000256" key="3">
    <source>
        <dbReference type="ARBA" id="ARBA00022553"/>
    </source>
</evidence>
<dbReference type="RefSeq" id="WP_078736608.1">
    <property type="nucleotide sequence ID" value="NZ_FUXE01000005.1"/>
</dbReference>